<reference evidence="3" key="1">
    <citation type="submission" date="2022-10" db="EMBL/GenBank/DDBJ databases">
        <title>Determination and structural analysis of whole genome sequence of Sarocladium strictum F4-1.</title>
        <authorList>
            <person name="Hu L."/>
            <person name="Jiang Y."/>
        </authorList>
    </citation>
    <scope>NUCLEOTIDE SEQUENCE</scope>
    <source>
        <strain evidence="3">F4-1</strain>
    </source>
</reference>
<dbReference type="Pfam" id="PF00106">
    <property type="entry name" value="adh_short"/>
    <property type="match status" value="1"/>
</dbReference>
<keyword evidence="4" id="KW-1185">Reference proteome</keyword>
<evidence type="ECO:0000256" key="1">
    <source>
        <dbReference type="ARBA" id="ARBA00022857"/>
    </source>
</evidence>
<protein>
    <recommendedName>
        <fullName evidence="2">Amidase domain-containing protein</fullName>
    </recommendedName>
</protein>
<name>A0AA39GKK4_SARSR</name>
<comment type="caution">
    <text evidence="3">The sequence shown here is derived from an EMBL/GenBank/DDBJ whole genome shotgun (WGS) entry which is preliminary data.</text>
</comment>
<dbReference type="GO" id="GO:0003824">
    <property type="term" value="F:catalytic activity"/>
    <property type="evidence" value="ECO:0007669"/>
    <property type="project" value="InterPro"/>
</dbReference>
<dbReference type="Proteomes" id="UP001175261">
    <property type="component" value="Unassembled WGS sequence"/>
</dbReference>
<dbReference type="PANTHER" id="PTHR11895">
    <property type="entry name" value="TRANSAMIDASE"/>
    <property type="match status" value="1"/>
</dbReference>
<dbReference type="EMBL" id="JAPDFR010000002">
    <property type="protein sequence ID" value="KAK0389093.1"/>
    <property type="molecule type" value="Genomic_DNA"/>
</dbReference>
<proteinExistence type="predicted"/>
<dbReference type="InterPro" id="IPR002347">
    <property type="entry name" value="SDR_fam"/>
</dbReference>
<sequence>MSNLTPQALFSVKGYVAVVTGGSSGIGYMICRGLVANGAKVYVVALGSFDKQVQALNELGAASGGIAYGVPCDVSNKSAIEQLSALLKERETRVDMLISNAGIRRDPPQACDVLQASLTELQASMWSSQEGDWVDTFKVNTTAHYFLSVALLPLLAAAASNMNAGEGRGVVLVMSSCASMHNVTNVDLTSYASSKAATDHLVRLLAAKFSRFYVRVVGVNPGFVPSNMNPVGQAGNIFSNLFDKVPAKRAGCEEDLVGTILYLVSRAGAYVDGVNFSRIADEDLRHLATHLNVTSIDEQDAKDYLTILRSYEAVLDDIETSPDFVPDALQPDASAPPRTYWRPGPEDGAKNAWSHRCNIVSPAEQTDSTDSRLLANRTIAIKDNISVKGLPMTIGVPESLFPGGTYPISTIDASVVSRILEAGGIIRGTSTCESFCASPLSFTSASGPVHNALLHGHTSGGSSSGSAVLVASHALRKAGRSDISGQTVELAVGTDQAGSVRNPASYSGIYGLKPTFGLVPYTGAASMTPMIDHVGPLAADLEGISALLEAMAGYDGFDARMSPESPLRQNVKPYCAMLQAVRGELSSSPGLGPGLRVGLLKESFTVAGLSDDVRSTVTQAARTYFGAAGCALVEVSVPMHLQGPIIWTAATRPSMSSHLCQGRPSGHLSYLPPGVRIDWPPSQGTYDTLTANNPAVVNIMLSELFSKEVRKPDLEAKAHRKVFELRAAYDAALEEVDVLITPCASTVAMPHPKEAVVDGKKTPILERLGVAVGATSNTCPFNVTGHPAMSVPCGFGTDPSRPDIPLPVGMQIIGRRWKDEEVIRAAAVFEHGRQLANKCQSNV</sequence>
<evidence type="ECO:0000313" key="4">
    <source>
        <dbReference type="Proteomes" id="UP001175261"/>
    </source>
</evidence>
<dbReference type="Pfam" id="PF01425">
    <property type="entry name" value="Amidase"/>
    <property type="match status" value="1"/>
</dbReference>
<evidence type="ECO:0000259" key="2">
    <source>
        <dbReference type="Pfam" id="PF01425"/>
    </source>
</evidence>
<organism evidence="3 4">
    <name type="scientific">Sarocladium strictum</name>
    <name type="common">Black bundle disease fungus</name>
    <name type="synonym">Acremonium strictum</name>
    <dbReference type="NCBI Taxonomy" id="5046"/>
    <lineage>
        <taxon>Eukaryota</taxon>
        <taxon>Fungi</taxon>
        <taxon>Dikarya</taxon>
        <taxon>Ascomycota</taxon>
        <taxon>Pezizomycotina</taxon>
        <taxon>Sordariomycetes</taxon>
        <taxon>Hypocreomycetidae</taxon>
        <taxon>Hypocreales</taxon>
        <taxon>Sarocladiaceae</taxon>
        <taxon>Sarocladium</taxon>
    </lineage>
</organism>
<dbReference type="Gene3D" id="3.90.1300.10">
    <property type="entry name" value="Amidase signature (AS) domain"/>
    <property type="match status" value="1"/>
</dbReference>
<dbReference type="InterPro" id="IPR000120">
    <property type="entry name" value="Amidase"/>
</dbReference>
<evidence type="ECO:0000313" key="3">
    <source>
        <dbReference type="EMBL" id="KAK0389093.1"/>
    </source>
</evidence>
<dbReference type="InterPro" id="IPR036928">
    <property type="entry name" value="AS_sf"/>
</dbReference>
<dbReference type="CDD" id="cd05233">
    <property type="entry name" value="SDR_c"/>
    <property type="match status" value="1"/>
</dbReference>
<dbReference type="PROSITE" id="PS00061">
    <property type="entry name" value="ADH_SHORT"/>
    <property type="match status" value="1"/>
</dbReference>
<dbReference type="AlphaFoldDB" id="A0AA39GKK4"/>
<feature type="domain" description="Amidase" evidence="2">
    <location>
        <begin position="370"/>
        <end position="822"/>
    </location>
</feature>
<dbReference type="InterPro" id="IPR020904">
    <property type="entry name" value="Sc_DH/Rdtase_CS"/>
</dbReference>
<dbReference type="SUPFAM" id="SSF75304">
    <property type="entry name" value="Amidase signature (AS) enzymes"/>
    <property type="match status" value="1"/>
</dbReference>
<dbReference type="InterPro" id="IPR023631">
    <property type="entry name" value="Amidase_dom"/>
</dbReference>
<dbReference type="PANTHER" id="PTHR11895:SF171">
    <property type="entry name" value="AMIDASE DOMAIN-CONTAINING PROTEIN"/>
    <property type="match status" value="1"/>
</dbReference>
<dbReference type="InterPro" id="IPR036291">
    <property type="entry name" value="NAD(P)-bd_dom_sf"/>
</dbReference>
<dbReference type="Gene3D" id="3.40.50.720">
    <property type="entry name" value="NAD(P)-binding Rossmann-like Domain"/>
    <property type="match status" value="1"/>
</dbReference>
<accession>A0AA39GKK4</accession>
<dbReference type="PRINTS" id="PR00081">
    <property type="entry name" value="GDHRDH"/>
</dbReference>
<dbReference type="SUPFAM" id="SSF51735">
    <property type="entry name" value="NAD(P)-binding Rossmann-fold domains"/>
    <property type="match status" value="1"/>
</dbReference>
<gene>
    <name evidence="3" type="ORF">NLU13_2669</name>
</gene>
<keyword evidence="1" id="KW-0521">NADP</keyword>